<dbReference type="InterPro" id="IPR000453">
    <property type="entry name" value="Chorismate_synth"/>
</dbReference>
<dbReference type="GO" id="GO:0010181">
    <property type="term" value="F:FMN binding"/>
    <property type="evidence" value="ECO:0007669"/>
    <property type="project" value="TreeGrafter"/>
</dbReference>
<dbReference type="PANTHER" id="PTHR21085:SF0">
    <property type="entry name" value="CHORISMATE SYNTHASE"/>
    <property type="match status" value="1"/>
</dbReference>
<accession>A0A167JUY5</accession>
<proteinExistence type="inferred from homology"/>
<comment type="pathway">
    <text evidence="1">Metabolic intermediate biosynthesis; chorismate biosynthesis; chorismate from D-erythrose 4-phosphate and phosphoenolpyruvate: step 7/7.</text>
</comment>
<dbReference type="GO" id="GO:0004107">
    <property type="term" value="F:chorismate synthase activity"/>
    <property type="evidence" value="ECO:0007669"/>
    <property type="project" value="UniProtKB-EC"/>
</dbReference>
<protein>
    <recommendedName>
        <fullName evidence="3">chorismate synthase</fullName>
        <ecNumber evidence="3">4.2.3.5</ecNumber>
    </recommendedName>
</protein>
<dbReference type="InterPro" id="IPR035904">
    <property type="entry name" value="Chorismate_synth_AroC_sf"/>
</dbReference>
<organism evidence="7 8">
    <name type="scientific">Beauveria brongniartii RCEF 3172</name>
    <dbReference type="NCBI Taxonomy" id="1081107"/>
    <lineage>
        <taxon>Eukaryota</taxon>
        <taxon>Fungi</taxon>
        <taxon>Dikarya</taxon>
        <taxon>Ascomycota</taxon>
        <taxon>Pezizomycotina</taxon>
        <taxon>Sordariomycetes</taxon>
        <taxon>Hypocreomycetidae</taxon>
        <taxon>Hypocreales</taxon>
        <taxon>Cordycipitaceae</taxon>
        <taxon>Beauveria</taxon>
        <taxon>Beauveria brongniartii</taxon>
    </lineage>
</organism>
<dbReference type="PANTHER" id="PTHR21085">
    <property type="entry name" value="CHORISMATE SYNTHASE"/>
    <property type="match status" value="1"/>
</dbReference>
<evidence type="ECO:0000256" key="6">
    <source>
        <dbReference type="ARBA" id="ARBA00023239"/>
    </source>
</evidence>
<dbReference type="Gene3D" id="3.60.150.10">
    <property type="entry name" value="Chorismate synthase AroC"/>
    <property type="match status" value="1"/>
</dbReference>
<evidence type="ECO:0000256" key="1">
    <source>
        <dbReference type="ARBA" id="ARBA00005044"/>
    </source>
</evidence>
<keyword evidence="4" id="KW-0028">Amino-acid biosynthesis</keyword>
<name>A0A167JUY5_9HYPO</name>
<gene>
    <name evidence="7" type="ORF">BBO_00758</name>
</gene>
<dbReference type="Proteomes" id="UP000076863">
    <property type="component" value="Unassembled WGS sequence"/>
</dbReference>
<comment type="caution">
    <text evidence="7">The sequence shown here is derived from an EMBL/GenBank/DDBJ whole genome shotgun (WGS) entry which is preliminary data.</text>
</comment>
<dbReference type="EMBL" id="AZHA01000002">
    <property type="protein sequence ID" value="OAA50811.1"/>
    <property type="molecule type" value="Genomic_DNA"/>
</dbReference>
<comment type="similarity">
    <text evidence="2">Belongs to the chorismate synthase family.</text>
</comment>
<reference evidence="7 8" key="1">
    <citation type="journal article" date="2016" name="Genome Biol. Evol.">
        <title>Divergent and convergent evolution of fungal pathogenicity.</title>
        <authorList>
            <person name="Shang Y."/>
            <person name="Xiao G."/>
            <person name="Zheng P."/>
            <person name="Cen K."/>
            <person name="Zhan S."/>
            <person name="Wang C."/>
        </authorList>
    </citation>
    <scope>NUCLEOTIDE SEQUENCE [LARGE SCALE GENOMIC DNA]</scope>
    <source>
        <strain evidence="7 8">RCEF 3172</strain>
    </source>
</reference>
<dbReference type="AlphaFoldDB" id="A0A167JUY5"/>
<evidence type="ECO:0000256" key="3">
    <source>
        <dbReference type="ARBA" id="ARBA00013036"/>
    </source>
</evidence>
<dbReference type="GO" id="GO:0009423">
    <property type="term" value="P:chorismate biosynthetic process"/>
    <property type="evidence" value="ECO:0007669"/>
    <property type="project" value="TreeGrafter"/>
</dbReference>
<evidence type="ECO:0000313" key="8">
    <source>
        <dbReference type="Proteomes" id="UP000076863"/>
    </source>
</evidence>
<dbReference type="EC" id="4.2.3.5" evidence="3"/>
<evidence type="ECO:0000256" key="4">
    <source>
        <dbReference type="ARBA" id="ARBA00022605"/>
    </source>
</evidence>
<dbReference type="GO" id="GO:0008652">
    <property type="term" value="P:amino acid biosynthetic process"/>
    <property type="evidence" value="ECO:0007669"/>
    <property type="project" value="UniProtKB-KW"/>
</dbReference>
<dbReference type="GO" id="GO:0009073">
    <property type="term" value="P:aromatic amino acid family biosynthetic process"/>
    <property type="evidence" value="ECO:0007669"/>
    <property type="project" value="UniProtKB-KW"/>
</dbReference>
<keyword evidence="6" id="KW-0456">Lyase</keyword>
<dbReference type="GO" id="GO:0005829">
    <property type="term" value="C:cytosol"/>
    <property type="evidence" value="ECO:0007669"/>
    <property type="project" value="TreeGrafter"/>
</dbReference>
<evidence type="ECO:0000256" key="5">
    <source>
        <dbReference type="ARBA" id="ARBA00023141"/>
    </source>
</evidence>
<evidence type="ECO:0000313" key="7">
    <source>
        <dbReference type="EMBL" id="OAA50811.1"/>
    </source>
</evidence>
<dbReference type="OrthoDB" id="1721239at2759"/>
<keyword evidence="8" id="KW-1185">Reference proteome</keyword>
<sequence length="132" mass="13689">MSIPATKGFKISSSFHGAKMRGSVHNDPFMSTPAAAKAITPSAGVVSRVASPTACLSFRVAFKPPATISQDQTTARYNASGEGVLAAKGRHDSNIIPRAVPIVKAMAALIIADALMAQHARQMGMKITAAGR</sequence>
<dbReference type="SUPFAM" id="SSF103263">
    <property type="entry name" value="Chorismate synthase, AroC"/>
    <property type="match status" value="1"/>
</dbReference>
<evidence type="ECO:0000256" key="2">
    <source>
        <dbReference type="ARBA" id="ARBA00008014"/>
    </source>
</evidence>
<keyword evidence="5" id="KW-0057">Aromatic amino acid biosynthesis</keyword>
<dbReference type="Pfam" id="PF01264">
    <property type="entry name" value="Chorismate_synt"/>
    <property type="match status" value="1"/>
</dbReference>